<evidence type="ECO:0000313" key="1">
    <source>
        <dbReference type="Proteomes" id="UP000887580"/>
    </source>
</evidence>
<dbReference type="WBParaSite" id="PS1159_v2.g24276.t1">
    <property type="protein sequence ID" value="PS1159_v2.g24276.t1"/>
    <property type="gene ID" value="PS1159_v2.g24276"/>
</dbReference>
<name>A0AC35G7F8_9BILA</name>
<dbReference type="Proteomes" id="UP000887580">
    <property type="component" value="Unplaced"/>
</dbReference>
<protein>
    <submittedName>
        <fullName evidence="2">Large ribosomal subunit protein uL14</fullName>
    </submittedName>
</protein>
<accession>A0AC35G7F8</accession>
<sequence>MMNSVVNKLNSTATCSYISKMFASGRWYPQPEALRFYSTSENSSSSLVSDNSNTSISIKKPTPEELGLPKENAFPVFAKPRGTGKKIFGLVPWKNGEMLADYVLFEESMKRTETPWLDYDGMTREERDIYIAHLNAVKDRKLSYIDPKTKLSVMTVSQLLYQGKCCGNGCRHCPYGLENASEDVKKNRKYEMSKHRSRPPTQGIHRRTRLLVVDNSSLGKEANNSGKLAYCIHVYKAGYRQKHMPKATLGDKILVAIRGEMKKGFIVGANTHIHYRKHGVPSTDTNNLVLLDDEGNPLGNRILAPIPAKLLDKRDHQQFAKVLALANKFF</sequence>
<reference evidence="2" key="1">
    <citation type="submission" date="2022-11" db="UniProtKB">
        <authorList>
            <consortium name="WormBaseParasite"/>
        </authorList>
    </citation>
    <scope>IDENTIFICATION</scope>
</reference>
<organism evidence="1 2">
    <name type="scientific">Panagrolaimus sp. PS1159</name>
    <dbReference type="NCBI Taxonomy" id="55785"/>
    <lineage>
        <taxon>Eukaryota</taxon>
        <taxon>Metazoa</taxon>
        <taxon>Ecdysozoa</taxon>
        <taxon>Nematoda</taxon>
        <taxon>Chromadorea</taxon>
        <taxon>Rhabditida</taxon>
        <taxon>Tylenchina</taxon>
        <taxon>Panagrolaimomorpha</taxon>
        <taxon>Panagrolaimoidea</taxon>
        <taxon>Panagrolaimidae</taxon>
        <taxon>Panagrolaimus</taxon>
    </lineage>
</organism>
<evidence type="ECO:0000313" key="2">
    <source>
        <dbReference type="WBParaSite" id="PS1159_v2.g24276.t1"/>
    </source>
</evidence>
<proteinExistence type="predicted"/>